<dbReference type="Proteomes" id="UP000826195">
    <property type="component" value="Unassembled WGS sequence"/>
</dbReference>
<protein>
    <recommendedName>
        <fullName evidence="5">DUF4806 domain-containing protein</fullName>
    </recommendedName>
</protein>
<proteinExistence type="predicted"/>
<organism evidence="3 4">
    <name type="scientific">Cotesia glomerata</name>
    <name type="common">Lepidopteran parasitic wasp</name>
    <name type="synonym">Apanteles glomeratus</name>
    <dbReference type="NCBI Taxonomy" id="32391"/>
    <lineage>
        <taxon>Eukaryota</taxon>
        <taxon>Metazoa</taxon>
        <taxon>Ecdysozoa</taxon>
        <taxon>Arthropoda</taxon>
        <taxon>Hexapoda</taxon>
        <taxon>Insecta</taxon>
        <taxon>Pterygota</taxon>
        <taxon>Neoptera</taxon>
        <taxon>Endopterygota</taxon>
        <taxon>Hymenoptera</taxon>
        <taxon>Apocrita</taxon>
        <taxon>Ichneumonoidea</taxon>
        <taxon>Braconidae</taxon>
        <taxon>Microgastrinae</taxon>
        <taxon>Cotesia</taxon>
    </lineage>
</organism>
<feature type="compositionally biased region" description="Acidic residues" evidence="1">
    <location>
        <begin position="304"/>
        <end position="316"/>
    </location>
</feature>
<feature type="transmembrane region" description="Helical" evidence="2">
    <location>
        <begin position="12"/>
        <end position="30"/>
    </location>
</feature>
<evidence type="ECO:0000313" key="4">
    <source>
        <dbReference type="Proteomes" id="UP000826195"/>
    </source>
</evidence>
<evidence type="ECO:0000256" key="2">
    <source>
        <dbReference type="SAM" id="Phobius"/>
    </source>
</evidence>
<gene>
    <name evidence="3" type="ORF">KQX54_014973</name>
</gene>
<keyword evidence="2" id="KW-1133">Transmembrane helix</keyword>
<dbReference type="AlphaFoldDB" id="A0AAV7IWZ9"/>
<keyword evidence="2" id="KW-0472">Membrane</keyword>
<comment type="caution">
    <text evidence="3">The sequence shown here is derived from an EMBL/GenBank/DDBJ whole genome shotgun (WGS) entry which is preliminary data.</text>
</comment>
<name>A0AAV7IWZ9_COTGL</name>
<keyword evidence="4" id="KW-1185">Reference proteome</keyword>
<keyword evidence="2" id="KW-0812">Transmembrane</keyword>
<feature type="compositionally biased region" description="Acidic residues" evidence="1">
    <location>
        <begin position="330"/>
        <end position="347"/>
    </location>
</feature>
<evidence type="ECO:0008006" key="5">
    <source>
        <dbReference type="Google" id="ProtNLM"/>
    </source>
</evidence>
<reference evidence="3 4" key="1">
    <citation type="journal article" date="2021" name="J. Hered.">
        <title>A chromosome-level genome assembly of the parasitoid wasp, Cotesia glomerata (Hymenoptera: Braconidae).</title>
        <authorList>
            <person name="Pinto B.J."/>
            <person name="Weis J.J."/>
            <person name="Gamble T."/>
            <person name="Ode P.J."/>
            <person name="Paul R."/>
            <person name="Zaspel J.M."/>
        </authorList>
    </citation>
    <scope>NUCLEOTIDE SEQUENCE [LARGE SCALE GENOMIC DNA]</scope>
    <source>
        <strain evidence="3">CgM1</strain>
    </source>
</reference>
<sequence length="347" mass="39534">MRMAENKLIARFVFRCVIADIAFIIMLSLMEVPKIYKNIEDCSLPAVITVTVTRPGTPVFSRTAEQAIKTNIPASPAKPPPVKLRPIVNSNKQVIIQPKENPELIPLLKNIQTTSARTHAEITAQGQKVAEVSNRLTNVEDHLKVLQHAGIGGEIVKPDLIPFKTWDEIIKYDERSEDDAAQMKRWLLFHNDCKSIDSTIRHILQHNYLLTEQMLTQITWSGSKGTKTKKKPIFRRRIFHEFRQIMVQMYPTMTNYHFKTAVQNALKAANFRVKDRIKRSNHVNRVVRRNSLDEYFDQDWTLEVNEEENGADDQGNDEQANGDGEHADGDGENADGDPPGENDNAQE</sequence>
<evidence type="ECO:0000313" key="3">
    <source>
        <dbReference type="EMBL" id="KAH0561228.1"/>
    </source>
</evidence>
<accession>A0AAV7IWZ9</accession>
<feature type="region of interest" description="Disordered" evidence="1">
    <location>
        <begin position="302"/>
        <end position="347"/>
    </location>
</feature>
<evidence type="ECO:0000256" key="1">
    <source>
        <dbReference type="SAM" id="MobiDB-lite"/>
    </source>
</evidence>
<dbReference type="EMBL" id="JAHXZJ010000374">
    <property type="protein sequence ID" value="KAH0561228.1"/>
    <property type="molecule type" value="Genomic_DNA"/>
</dbReference>